<proteinExistence type="inferred from homology"/>
<keyword evidence="7" id="KW-1185">Reference proteome</keyword>
<evidence type="ECO:0000256" key="3">
    <source>
        <dbReference type="RuleBase" id="RU361235"/>
    </source>
</evidence>
<keyword evidence="2 3" id="KW-0378">Hydrolase</keyword>
<dbReference type="PANTHER" id="PTHR11559">
    <property type="entry name" value="CARBOXYLESTERASE"/>
    <property type="match status" value="1"/>
</dbReference>
<dbReference type="Proteomes" id="UP000729357">
    <property type="component" value="Unassembled WGS sequence"/>
</dbReference>
<name>A0A9P8K050_AURME</name>
<dbReference type="Gene3D" id="3.40.50.1820">
    <property type="entry name" value="alpha/beta hydrolase"/>
    <property type="match status" value="1"/>
</dbReference>
<evidence type="ECO:0000256" key="4">
    <source>
        <dbReference type="SAM" id="MobiDB-lite"/>
    </source>
</evidence>
<evidence type="ECO:0000259" key="5">
    <source>
        <dbReference type="Pfam" id="PF00135"/>
    </source>
</evidence>
<dbReference type="SUPFAM" id="SSF53474">
    <property type="entry name" value="alpha/beta-Hydrolases"/>
    <property type="match status" value="1"/>
</dbReference>
<dbReference type="PROSITE" id="PS00122">
    <property type="entry name" value="CARBOXYLESTERASE_B_1"/>
    <property type="match status" value="1"/>
</dbReference>
<dbReference type="EMBL" id="JAHFXS010000184">
    <property type="protein sequence ID" value="KAG9987965.1"/>
    <property type="molecule type" value="Genomic_DNA"/>
</dbReference>
<evidence type="ECO:0000313" key="7">
    <source>
        <dbReference type="Proteomes" id="UP000729357"/>
    </source>
</evidence>
<dbReference type="InterPro" id="IPR050309">
    <property type="entry name" value="Type-B_Carboxylest/Lipase"/>
</dbReference>
<evidence type="ECO:0000256" key="2">
    <source>
        <dbReference type="ARBA" id="ARBA00022801"/>
    </source>
</evidence>
<feature type="non-terminal residue" evidence="6">
    <location>
        <position position="1"/>
    </location>
</feature>
<reference evidence="6" key="2">
    <citation type="submission" date="2021-08" db="EMBL/GenBank/DDBJ databases">
        <authorList>
            <person name="Gostincar C."/>
            <person name="Sun X."/>
            <person name="Song Z."/>
            <person name="Gunde-Cimerman N."/>
        </authorList>
    </citation>
    <scope>NUCLEOTIDE SEQUENCE</scope>
    <source>
        <strain evidence="6">EXF-9298</strain>
    </source>
</reference>
<organism evidence="6 7">
    <name type="scientific">Aureobasidium melanogenum</name>
    <name type="common">Aureobasidium pullulans var. melanogenum</name>
    <dbReference type="NCBI Taxonomy" id="46634"/>
    <lineage>
        <taxon>Eukaryota</taxon>
        <taxon>Fungi</taxon>
        <taxon>Dikarya</taxon>
        <taxon>Ascomycota</taxon>
        <taxon>Pezizomycotina</taxon>
        <taxon>Dothideomycetes</taxon>
        <taxon>Dothideomycetidae</taxon>
        <taxon>Dothideales</taxon>
        <taxon>Saccotheciaceae</taxon>
        <taxon>Aureobasidium</taxon>
    </lineage>
</organism>
<dbReference type="Pfam" id="PF00135">
    <property type="entry name" value="COesterase"/>
    <property type="match status" value="1"/>
</dbReference>
<dbReference type="GO" id="GO:0016787">
    <property type="term" value="F:hydrolase activity"/>
    <property type="evidence" value="ECO:0007669"/>
    <property type="project" value="UniProtKB-KW"/>
</dbReference>
<dbReference type="InterPro" id="IPR002018">
    <property type="entry name" value="CarbesteraseB"/>
</dbReference>
<dbReference type="EC" id="3.1.1.-" evidence="3"/>
<comment type="caution">
    <text evidence="6">The sequence shown here is derived from an EMBL/GenBank/DDBJ whole genome shotgun (WGS) entry which is preliminary data.</text>
</comment>
<dbReference type="InterPro" id="IPR029058">
    <property type="entry name" value="AB_hydrolase_fold"/>
</dbReference>
<evidence type="ECO:0000313" key="6">
    <source>
        <dbReference type="EMBL" id="KAG9987965.1"/>
    </source>
</evidence>
<feature type="region of interest" description="Disordered" evidence="4">
    <location>
        <begin position="59"/>
        <end position="78"/>
    </location>
</feature>
<sequence>MASPSTVVVQLLTHTEDPFFQEVVGKTSWTPGVDEFRGIPYADVAGRWKHSTLRRELPSDSFDASKNGPRCPQPQAPNNSDTFHSYLAFPDVTEDELTCLNLFIIRPNEESLGRLGLRMGFEKLPAYVYIHGGGYGFGAATDPMWDPTRLVASSIALGRPFITVGINYRLNIFGFAASPLLMHAQKDIAGIKGCNFGLVDQRNALEWVSTNISAFGGDPNQITLGGQSAGASSVHAHVIEATAVQGYPLFSRAIMESGAMGTLGPSSMASAQANFDSLTKALDLTGLDDDEMLARLRAVPASKIVDTGIALGWWVFPLTLDGHTIRTSTTRRWEVSLGNEGVEPVQRPSRKQMVVMAGDCDTEASIWDAQVLRLRDFAEIQALLRTSLSESAIAKFHLAYPMDATLSLASLRRQITQFLSDYAFGHPVHLARGELGNRSSLHHTTSVQSFNVRYRNPFQEPEQAVSHHCVELIYVFDAFHEALQQVDAKAGSSEHADLVRATQKHWIEFITRAGEQDIADDQTVVWNLHGKTIVKTLTDQDMILRTRRFKMLENMGAEAGVLFSVLTSIEVDK</sequence>
<protein>
    <recommendedName>
        <fullName evidence="3">Carboxylic ester hydrolase</fullName>
        <ecNumber evidence="3">3.1.1.-</ecNumber>
    </recommendedName>
</protein>
<evidence type="ECO:0000256" key="1">
    <source>
        <dbReference type="ARBA" id="ARBA00005964"/>
    </source>
</evidence>
<dbReference type="InterPro" id="IPR019826">
    <property type="entry name" value="Carboxylesterase_B_AS"/>
</dbReference>
<reference evidence="6" key="1">
    <citation type="journal article" date="2021" name="J Fungi (Basel)">
        <title>Virulence traits and population genomics of the black yeast Aureobasidium melanogenum.</title>
        <authorList>
            <person name="Cernosa A."/>
            <person name="Sun X."/>
            <person name="Gostincar C."/>
            <person name="Fang C."/>
            <person name="Gunde-Cimerman N."/>
            <person name="Song Z."/>
        </authorList>
    </citation>
    <scope>NUCLEOTIDE SEQUENCE</scope>
    <source>
        <strain evidence="6">EXF-9298</strain>
    </source>
</reference>
<comment type="similarity">
    <text evidence="1 3">Belongs to the type-B carboxylesterase/lipase family.</text>
</comment>
<dbReference type="AlphaFoldDB" id="A0A9P8K050"/>
<feature type="domain" description="Carboxylesterase type B" evidence="5">
    <location>
        <begin position="26"/>
        <end position="527"/>
    </location>
</feature>
<gene>
    <name evidence="6" type="ORF">KCU98_g2966</name>
</gene>
<accession>A0A9P8K050</accession>